<dbReference type="InterPro" id="IPR020841">
    <property type="entry name" value="PKS_Beta-ketoAc_synthase_dom"/>
</dbReference>
<name>A0ABY4KZG9_THEAE</name>
<dbReference type="SMART" id="SM00825">
    <property type="entry name" value="PKS_KS"/>
    <property type="match status" value="1"/>
</dbReference>
<dbReference type="PROSITE" id="PS52004">
    <property type="entry name" value="KS3_2"/>
    <property type="match status" value="1"/>
</dbReference>
<evidence type="ECO:0000256" key="3">
    <source>
        <dbReference type="RuleBase" id="RU003694"/>
    </source>
</evidence>
<dbReference type="PANTHER" id="PTHR11712">
    <property type="entry name" value="POLYKETIDE SYNTHASE-RELATED"/>
    <property type="match status" value="1"/>
</dbReference>
<dbReference type="InterPro" id="IPR014030">
    <property type="entry name" value="Ketoacyl_synth_N"/>
</dbReference>
<dbReference type="Gene3D" id="3.40.47.10">
    <property type="match status" value="2"/>
</dbReference>
<feature type="domain" description="Ketosynthase family 3 (KS3)" evidence="4">
    <location>
        <begin position="2"/>
        <end position="416"/>
    </location>
</feature>
<dbReference type="InterPro" id="IPR014031">
    <property type="entry name" value="Ketoacyl_synth_C"/>
</dbReference>
<evidence type="ECO:0000256" key="1">
    <source>
        <dbReference type="ARBA" id="ARBA00008467"/>
    </source>
</evidence>
<proteinExistence type="inferred from homology"/>
<dbReference type="InterPro" id="IPR018201">
    <property type="entry name" value="Ketoacyl_synth_AS"/>
</dbReference>
<keyword evidence="2 3" id="KW-0808">Transferase</keyword>
<evidence type="ECO:0000313" key="6">
    <source>
        <dbReference type="Proteomes" id="UP000832041"/>
    </source>
</evidence>
<dbReference type="InterPro" id="IPR016039">
    <property type="entry name" value="Thiolase-like"/>
</dbReference>
<reference evidence="5 6" key="1">
    <citation type="submission" date="2020-04" db="EMBL/GenBank/DDBJ databases">
        <title>Thermobifida alba genome sequencing and assembly.</title>
        <authorList>
            <person name="Luzics S."/>
            <person name="Horvath B."/>
            <person name="Nagy I."/>
            <person name="Toth A."/>
            <person name="Nagy I."/>
            <person name="Kukolya J."/>
        </authorList>
    </citation>
    <scope>NUCLEOTIDE SEQUENCE [LARGE SCALE GENOMIC DNA]</scope>
    <source>
        <strain evidence="5 6">DSM 43795</strain>
    </source>
</reference>
<dbReference type="NCBIfam" id="NF005589">
    <property type="entry name" value="PRK07314.1"/>
    <property type="match status" value="1"/>
</dbReference>
<dbReference type="PROSITE" id="PS00606">
    <property type="entry name" value="KS3_1"/>
    <property type="match status" value="1"/>
</dbReference>
<sequence>MNRRVVVTGAGVIAPRATGTEEFWNLITSGRTASRTISTFDPRPFRSQVAAECDFVPHRHGLTAERAEELDRATQFALAAASQAIADSGLTDRVRRPDRTGVSIGNAVGCTQQMERQYLEVSDGGRRWRVDADRASEHFYDYFVPSSIAAELAWNAGAEGPAAVISAGCTSGIDAVGHAFELVREGSADTVITGGTEAPIAPITVACFDAIRATSPSNDDPAGACKPFDSRRNGFVLGEGAAVLVLEERQKALARGARILGEITGYASRGNAHHMTGLRPDGRELAAAVTAALAQGRTLPEEVDYVNAHGTATRQNDRHETAALKRALADRARSVPVSSIKPVVGHSLGAIGAIEIVACLLAIRHGVVPPTANLHESDAELDLDYVPLTAREHRVRTALTVGSGFGGFQSAMVLTDGKG</sequence>
<dbReference type="EMBL" id="CP051627">
    <property type="protein sequence ID" value="UPT20831.1"/>
    <property type="molecule type" value="Genomic_DNA"/>
</dbReference>
<evidence type="ECO:0000259" key="4">
    <source>
        <dbReference type="PROSITE" id="PS52004"/>
    </source>
</evidence>
<dbReference type="Proteomes" id="UP000832041">
    <property type="component" value="Chromosome"/>
</dbReference>
<organism evidence="5 6">
    <name type="scientific">Thermobifida alba</name>
    <name type="common">Thermomonospora alba</name>
    <dbReference type="NCBI Taxonomy" id="53522"/>
    <lineage>
        <taxon>Bacteria</taxon>
        <taxon>Bacillati</taxon>
        <taxon>Actinomycetota</taxon>
        <taxon>Actinomycetes</taxon>
        <taxon>Streptosporangiales</taxon>
        <taxon>Nocardiopsidaceae</taxon>
        <taxon>Thermobifida</taxon>
    </lineage>
</organism>
<dbReference type="SUPFAM" id="SSF53901">
    <property type="entry name" value="Thiolase-like"/>
    <property type="match status" value="2"/>
</dbReference>
<dbReference type="Pfam" id="PF00109">
    <property type="entry name" value="ketoacyl-synt"/>
    <property type="match status" value="1"/>
</dbReference>
<dbReference type="Pfam" id="PF02801">
    <property type="entry name" value="Ketoacyl-synt_C"/>
    <property type="match status" value="1"/>
</dbReference>
<evidence type="ECO:0000313" key="5">
    <source>
        <dbReference type="EMBL" id="UPT20831.1"/>
    </source>
</evidence>
<accession>A0ABY4KZG9</accession>
<dbReference type="InterPro" id="IPR000794">
    <property type="entry name" value="Beta-ketoacyl_synthase"/>
</dbReference>
<dbReference type="CDD" id="cd00834">
    <property type="entry name" value="KAS_I_II"/>
    <property type="match status" value="1"/>
</dbReference>
<keyword evidence="6" id="KW-1185">Reference proteome</keyword>
<evidence type="ECO:0000256" key="2">
    <source>
        <dbReference type="ARBA" id="ARBA00022679"/>
    </source>
</evidence>
<dbReference type="RefSeq" id="WP_248593116.1">
    <property type="nucleotide sequence ID" value="NZ_BAABEB010000027.1"/>
</dbReference>
<dbReference type="PANTHER" id="PTHR11712:SF336">
    <property type="entry name" value="3-OXOACYL-[ACYL-CARRIER-PROTEIN] SYNTHASE, MITOCHONDRIAL"/>
    <property type="match status" value="1"/>
</dbReference>
<comment type="similarity">
    <text evidence="1 3">Belongs to the thiolase-like superfamily. Beta-ketoacyl-ACP synthases family.</text>
</comment>
<protein>
    <submittedName>
        <fullName evidence="5">Beta-ketoacyl-[acyl-carrier-protein] synthase family protein</fullName>
    </submittedName>
</protein>
<gene>
    <name evidence="5" type="ORF">FOF52_07545</name>
</gene>